<evidence type="ECO:0000256" key="1">
    <source>
        <dbReference type="ARBA" id="ARBA00004370"/>
    </source>
</evidence>
<dbReference type="InterPro" id="IPR013057">
    <property type="entry name" value="AA_transpt_TM"/>
</dbReference>
<evidence type="ECO:0000256" key="6">
    <source>
        <dbReference type="ARBA" id="ARBA00023136"/>
    </source>
</evidence>
<dbReference type="GO" id="GO:0016020">
    <property type="term" value="C:membrane"/>
    <property type="evidence" value="ECO:0007669"/>
    <property type="project" value="UniProtKB-SubCell"/>
</dbReference>
<keyword evidence="6 8" id="KW-0472">Membrane</keyword>
<feature type="transmembrane region" description="Helical" evidence="8">
    <location>
        <begin position="147"/>
        <end position="172"/>
    </location>
</feature>
<evidence type="ECO:0000313" key="11">
    <source>
        <dbReference type="Proteomes" id="UP000245207"/>
    </source>
</evidence>
<dbReference type="PANTHER" id="PTHR48017">
    <property type="entry name" value="OS05G0424000 PROTEIN-RELATED"/>
    <property type="match status" value="1"/>
</dbReference>
<evidence type="ECO:0000256" key="3">
    <source>
        <dbReference type="ARBA" id="ARBA00022692"/>
    </source>
</evidence>
<feature type="transmembrane region" description="Helical" evidence="8">
    <location>
        <begin position="231"/>
        <end position="252"/>
    </location>
</feature>
<comment type="caution">
    <text evidence="10">The sequence shown here is derived from an EMBL/GenBank/DDBJ whole genome shotgun (WGS) entry which is preliminary data.</text>
</comment>
<dbReference type="GO" id="GO:0006865">
    <property type="term" value="P:amino acid transport"/>
    <property type="evidence" value="ECO:0007669"/>
    <property type="project" value="UniProtKB-KW"/>
</dbReference>
<accession>A0A2U1PQH4</accession>
<keyword evidence="3 8" id="KW-0812">Transmembrane</keyword>
<dbReference type="Proteomes" id="UP000245207">
    <property type="component" value="Unassembled WGS sequence"/>
</dbReference>
<keyword evidence="11" id="KW-1185">Reference proteome</keyword>
<evidence type="ECO:0000259" key="9">
    <source>
        <dbReference type="Pfam" id="PF01490"/>
    </source>
</evidence>
<dbReference type="AlphaFoldDB" id="A0A2U1PQH4"/>
<evidence type="ECO:0000313" key="10">
    <source>
        <dbReference type="EMBL" id="PWA88011.1"/>
    </source>
</evidence>
<reference evidence="10 11" key="1">
    <citation type="journal article" date="2018" name="Mol. Plant">
        <title>The genome of Artemisia annua provides insight into the evolution of Asteraceae family and artemisinin biosynthesis.</title>
        <authorList>
            <person name="Shen Q."/>
            <person name="Zhang L."/>
            <person name="Liao Z."/>
            <person name="Wang S."/>
            <person name="Yan T."/>
            <person name="Shi P."/>
            <person name="Liu M."/>
            <person name="Fu X."/>
            <person name="Pan Q."/>
            <person name="Wang Y."/>
            <person name="Lv Z."/>
            <person name="Lu X."/>
            <person name="Zhang F."/>
            <person name="Jiang W."/>
            <person name="Ma Y."/>
            <person name="Chen M."/>
            <person name="Hao X."/>
            <person name="Li L."/>
            <person name="Tang Y."/>
            <person name="Lv G."/>
            <person name="Zhou Y."/>
            <person name="Sun X."/>
            <person name="Brodelius P.E."/>
            <person name="Rose J.K.C."/>
            <person name="Tang K."/>
        </authorList>
    </citation>
    <scope>NUCLEOTIDE SEQUENCE [LARGE SCALE GENOMIC DNA]</scope>
    <source>
        <strain evidence="11">cv. Huhao1</strain>
        <tissue evidence="10">Leaf</tissue>
    </source>
</reference>
<feature type="transmembrane region" description="Helical" evidence="8">
    <location>
        <begin position="29"/>
        <end position="51"/>
    </location>
</feature>
<keyword evidence="5 8" id="KW-1133">Transmembrane helix</keyword>
<proteinExistence type="predicted"/>
<evidence type="ECO:0000256" key="8">
    <source>
        <dbReference type="SAM" id="Phobius"/>
    </source>
</evidence>
<dbReference type="OrthoDB" id="1729427at2759"/>
<feature type="transmembrane region" description="Helical" evidence="8">
    <location>
        <begin position="193"/>
        <end position="211"/>
    </location>
</feature>
<dbReference type="Pfam" id="PF01490">
    <property type="entry name" value="Aa_trans"/>
    <property type="match status" value="1"/>
</dbReference>
<evidence type="ECO:0000256" key="4">
    <source>
        <dbReference type="ARBA" id="ARBA00022970"/>
    </source>
</evidence>
<evidence type="ECO:0000256" key="5">
    <source>
        <dbReference type="ARBA" id="ARBA00022989"/>
    </source>
</evidence>
<evidence type="ECO:0000256" key="7">
    <source>
        <dbReference type="SAM" id="MobiDB-lite"/>
    </source>
</evidence>
<comment type="subcellular location">
    <subcellularLocation>
        <location evidence="1">Membrane</location>
    </subcellularLocation>
</comment>
<sequence length="375" mass="41191">MGVPKVILSQLRTVIGSGVLSLSWSVAQLGWIAVSLVLFAHVTYLNASLLINFHHYSDPHNDVTVINRSYLQAGDQMHDEFILGVLQSIQVGSYLYNHICKAIGQSNCYHGQGHESACSYSVESYMLLFGFIHIIASQIPNFHSTKWLSIIAAIMSFTYSLIGSGLGLAQTIGNGKIEGIGGVPTDKPIQKTWLVAQAIGDIAFAYPFLLISFGNSTPVNILTGFGFYEPYWLIDFANACVFLHLVGGYQSWWKSTISHKLVDMVIDDSATANGISEGLKDIFHDNKVACVIQLDKEIRNMSVRAKFPERAQIICHREKLSTFDVVRSMVLLEESEMLHQSNGTSSFHNTSSSPPILVATNTGNDKTSPMNTPGI</sequence>
<dbReference type="STRING" id="35608.A0A2U1PQH4"/>
<name>A0A2U1PQH4_ARTAN</name>
<protein>
    <submittedName>
        <fullName evidence="10">Amino acid transporter, transmembrane domain-containing protein</fullName>
    </submittedName>
</protein>
<feature type="transmembrane region" description="Helical" evidence="8">
    <location>
        <begin position="124"/>
        <end position="141"/>
    </location>
</feature>
<gene>
    <name evidence="10" type="ORF">CTI12_AA125420</name>
</gene>
<feature type="region of interest" description="Disordered" evidence="7">
    <location>
        <begin position="341"/>
        <end position="375"/>
    </location>
</feature>
<keyword evidence="4" id="KW-0029">Amino-acid transport</keyword>
<feature type="domain" description="Amino acid transporter transmembrane" evidence="9">
    <location>
        <begin position="4"/>
        <end position="207"/>
    </location>
</feature>
<dbReference type="EMBL" id="PKPP01000856">
    <property type="protein sequence ID" value="PWA88011.1"/>
    <property type="molecule type" value="Genomic_DNA"/>
</dbReference>
<keyword evidence="2" id="KW-0813">Transport</keyword>
<organism evidence="10 11">
    <name type="scientific">Artemisia annua</name>
    <name type="common">Sweet wormwood</name>
    <dbReference type="NCBI Taxonomy" id="35608"/>
    <lineage>
        <taxon>Eukaryota</taxon>
        <taxon>Viridiplantae</taxon>
        <taxon>Streptophyta</taxon>
        <taxon>Embryophyta</taxon>
        <taxon>Tracheophyta</taxon>
        <taxon>Spermatophyta</taxon>
        <taxon>Magnoliopsida</taxon>
        <taxon>eudicotyledons</taxon>
        <taxon>Gunneridae</taxon>
        <taxon>Pentapetalae</taxon>
        <taxon>asterids</taxon>
        <taxon>campanulids</taxon>
        <taxon>Asterales</taxon>
        <taxon>Asteraceae</taxon>
        <taxon>Asteroideae</taxon>
        <taxon>Anthemideae</taxon>
        <taxon>Artemisiinae</taxon>
        <taxon>Artemisia</taxon>
    </lineage>
</organism>
<evidence type="ECO:0000256" key="2">
    <source>
        <dbReference type="ARBA" id="ARBA00022448"/>
    </source>
</evidence>